<evidence type="ECO:0000313" key="2">
    <source>
        <dbReference type="EMBL" id="HIH70426.1"/>
    </source>
</evidence>
<proteinExistence type="predicted"/>
<organism evidence="2 3">
    <name type="scientific">Methermicoccus shengliensis</name>
    <dbReference type="NCBI Taxonomy" id="660064"/>
    <lineage>
        <taxon>Archaea</taxon>
        <taxon>Methanobacteriati</taxon>
        <taxon>Methanobacteriota</taxon>
        <taxon>Stenosarchaea group</taxon>
        <taxon>Methanomicrobia</taxon>
        <taxon>Methanosarcinales</taxon>
        <taxon>Methermicoccaceae</taxon>
        <taxon>Methermicoccus</taxon>
    </lineage>
</organism>
<dbReference type="RefSeq" id="WP_042687703.1">
    <property type="nucleotide sequence ID" value="NZ_DUIH01000024.1"/>
</dbReference>
<comment type="caution">
    <text evidence="2">The sequence shown here is derived from an EMBL/GenBank/DDBJ whole genome shotgun (WGS) entry which is preliminary data.</text>
</comment>
<gene>
    <name evidence="2" type="ORF">HA299_07485</name>
</gene>
<sequence>MMIRAGSRVRCGGSSRGMVGMVVQHGEHAYAITAAHVVKGCTRPIVVGDGTRARAHAACSSSRHTISRFWSFPEAPASSPRGPRMRGMERGTSW</sequence>
<protein>
    <submittedName>
        <fullName evidence="2">Uncharacterized protein</fullName>
    </submittedName>
</protein>
<evidence type="ECO:0000313" key="3">
    <source>
        <dbReference type="Proteomes" id="UP000600363"/>
    </source>
</evidence>
<feature type="region of interest" description="Disordered" evidence="1">
    <location>
        <begin position="73"/>
        <end position="94"/>
    </location>
</feature>
<dbReference type="Proteomes" id="UP000600363">
    <property type="component" value="Unassembled WGS sequence"/>
</dbReference>
<reference evidence="2" key="1">
    <citation type="journal article" date="2020" name="bioRxiv">
        <title>A rank-normalized archaeal taxonomy based on genome phylogeny resolves widespread incomplete and uneven classifications.</title>
        <authorList>
            <person name="Rinke C."/>
            <person name="Chuvochina M."/>
            <person name="Mussig A.J."/>
            <person name="Chaumeil P.-A."/>
            <person name="Waite D.W."/>
            <person name="Whitman W.B."/>
            <person name="Parks D.H."/>
            <person name="Hugenholtz P."/>
        </authorList>
    </citation>
    <scope>NUCLEOTIDE SEQUENCE</scope>
    <source>
        <strain evidence="2">UBA12518</strain>
    </source>
</reference>
<dbReference type="EMBL" id="DUIH01000024">
    <property type="protein sequence ID" value="HIH70426.1"/>
    <property type="molecule type" value="Genomic_DNA"/>
</dbReference>
<accession>A0A832VNL5</accession>
<evidence type="ECO:0000256" key="1">
    <source>
        <dbReference type="SAM" id="MobiDB-lite"/>
    </source>
</evidence>
<dbReference type="AlphaFoldDB" id="A0A832VNL5"/>
<name>A0A832VNL5_9EURY</name>